<evidence type="ECO:0000313" key="3">
    <source>
        <dbReference type="EMBL" id="KTB31412.1"/>
    </source>
</evidence>
<evidence type="ECO:0000313" key="4">
    <source>
        <dbReference type="Proteomes" id="UP000054988"/>
    </source>
</evidence>
<name>A0A0W0F598_MONRR</name>
<protein>
    <recommendedName>
        <fullName evidence="2">DUF6533 domain-containing protein</fullName>
    </recommendedName>
</protein>
<proteinExistence type="predicted"/>
<keyword evidence="1" id="KW-1133">Transmembrane helix</keyword>
<organism evidence="3 4">
    <name type="scientific">Moniliophthora roreri</name>
    <name type="common">Frosty pod rot fungus</name>
    <name type="synonym">Monilia roreri</name>
    <dbReference type="NCBI Taxonomy" id="221103"/>
    <lineage>
        <taxon>Eukaryota</taxon>
        <taxon>Fungi</taxon>
        <taxon>Dikarya</taxon>
        <taxon>Basidiomycota</taxon>
        <taxon>Agaricomycotina</taxon>
        <taxon>Agaricomycetes</taxon>
        <taxon>Agaricomycetidae</taxon>
        <taxon>Agaricales</taxon>
        <taxon>Marasmiineae</taxon>
        <taxon>Marasmiaceae</taxon>
        <taxon>Moniliophthora</taxon>
    </lineage>
</organism>
<feature type="transmembrane region" description="Helical" evidence="1">
    <location>
        <begin position="220"/>
        <end position="246"/>
    </location>
</feature>
<dbReference type="Proteomes" id="UP000054988">
    <property type="component" value="Unassembled WGS sequence"/>
</dbReference>
<accession>A0A0W0F598</accession>
<gene>
    <name evidence="3" type="ORF">WG66_16001</name>
</gene>
<feature type="domain" description="DUF6533" evidence="2">
    <location>
        <begin position="17"/>
        <end position="60"/>
    </location>
</feature>
<evidence type="ECO:0000256" key="1">
    <source>
        <dbReference type="SAM" id="Phobius"/>
    </source>
</evidence>
<dbReference type="AlphaFoldDB" id="A0A0W0F598"/>
<dbReference type="EMBL" id="LATX01002325">
    <property type="protein sequence ID" value="KTB31412.1"/>
    <property type="molecule type" value="Genomic_DNA"/>
</dbReference>
<reference evidence="3 4" key="1">
    <citation type="submission" date="2015-12" db="EMBL/GenBank/DDBJ databases">
        <title>Draft genome sequence of Moniliophthora roreri, the causal agent of frosty pod rot of cacao.</title>
        <authorList>
            <person name="Aime M.C."/>
            <person name="Diaz-Valderrama J.R."/>
            <person name="Kijpornyongpan T."/>
            <person name="Phillips-Mora W."/>
        </authorList>
    </citation>
    <scope>NUCLEOTIDE SEQUENCE [LARGE SCALE GENOMIC DNA]</scope>
    <source>
        <strain evidence="3 4">MCA 2952</strain>
    </source>
</reference>
<feature type="transmembrane region" description="Helical" evidence="1">
    <location>
        <begin position="180"/>
        <end position="199"/>
    </location>
</feature>
<keyword evidence="1" id="KW-0472">Membrane</keyword>
<feature type="transmembrane region" description="Helical" evidence="1">
    <location>
        <begin position="92"/>
        <end position="113"/>
    </location>
</feature>
<sequence>MDIELVRTERDLRTSDYWSLCAITLLYWDHILTLPIEIKYLWKRPRFISSYLFFIHRYFSAFANIVVIFSLFSSRTFLESPSCKPLEQVREGVLVVAQVIVLLIMTLRIYALYGCSKRLLRILLGVLVILLSAAAFATFYDPGGEELEPVRCHTQRPYVCPRYLYLAIIALKAVDPTETAGAWEVLFVYDTLIFLLACYKAYQTRKEFEMFKARLPLTNIVIRDGALYFWAMSMANLANILTFYLAGPFMRGGLASMASSISVTLVSRLMLNLHEITDTGAMYQFTTHQIETRLQFYERSILADSDNIDS</sequence>
<feature type="transmembrane region" description="Helical" evidence="1">
    <location>
        <begin position="120"/>
        <end position="140"/>
    </location>
</feature>
<keyword evidence="1" id="KW-0812">Transmembrane</keyword>
<comment type="caution">
    <text evidence="3">The sequence shown here is derived from an EMBL/GenBank/DDBJ whole genome shotgun (WGS) entry which is preliminary data.</text>
</comment>
<dbReference type="InterPro" id="IPR045340">
    <property type="entry name" value="DUF6533"/>
</dbReference>
<evidence type="ECO:0000259" key="2">
    <source>
        <dbReference type="Pfam" id="PF20151"/>
    </source>
</evidence>
<feature type="transmembrane region" description="Helical" evidence="1">
    <location>
        <begin position="48"/>
        <end position="72"/>
    </location>
</feature>
<dbReference type="Pfam" id="PF20151">
    <property type="entry name" value="DUF6533"/>
    <property type="match status" value="1"/>
</dbReference>